<dbReference type="Proteomes" id="UP001278500">
    <property type="component" value="Unassembled WGS sequence"/>
</dbReference>
<keyword evidence="3" id="KW-1185">Reference proteome</keyword>
<name>A0AAE0JN08_9PEZI</name>
<feature type="region of interest" description="Disordered" evidence="1">
    <location>
        <begin position="285"/>
        <end position="403"/>
    </location>
</feature>
<feature type="compositionally biased region" description="Polar residues" evidence="1">
    <location>
        <begin position="290"/>
        <end position="317"/>
    </location>
</feature>
<feature type="region of interest" description="Disordered" evidence="1">
    <location>
        <begin position="1"/>
        <end position="56"/>
    </location>
</feature>
<dbReference type="AlphaFoldDB" id="A0AAE0JN08"/>
<reference evidence="2" key="2">
    <citation type="submission" date="2023-06" db="EMBL/GenBank/DDBJ databases">
        <authorList>
            <consortium name="Lawrence Berkeley National Laboratory"/>
            <person name="Haridas S."/>
            <person name="Hensen N."/>
            <person name="Bonometti L."/>
            <person name="Westerberg I."/>
            <person name="Brannstrom I.O."/>
            <person name="Guillou S."/>
            <person name="Cros-Aarteil S."/>
            <person name="Calhoun S."/>
            <person name="Kuo A."/>
            <person name="Mondo S."/>
            <person name="Pangilinan J."/>
            <person name="Riley R."/>
            <person name="Labutti K."/>
            <person name="Andreopoulos B."/>
            <person name="Lipzen A."/>
            <person name="Chen C."/>
            <person name="Yanf M."/>
            <person name="Daum C."/>
            <person name="Ng V."/>
            <person name="Clum A."/>
            <person name="Steindorff A."/>
            <person name="Ohm R."/>
            <person name="Martin F."/>
            <person name="Silar P."/>
            <person name="Natvig D."/>
            <person name="Lalanne C."/>
            <person name="Gautier V."/>
            <person name="Ament-Velasquez S.L."/>
            <person name="Kruys A."/>
            <person name="Hutchinson M.I."/>
            <person name="Powell A.J."/>
            <person name="Barry K."/>
            <person name="Miller A.N."/>
            <person name="Grigoriev I.V."/>
            <person name="Debuchy R."/>
            <person name="Gladieux P."/>
            <person name="Thoren M.H."/>
            <person name="Johannesson H."/>
        </authorList>
    </citation>
    <scope>NUCLEOTIDE SEQUENCE</scope>
    <source>
        <strain evidence="2">CBS 560.94</strain>
    </source>
</reference>
<reference evidence="2" key="1">
    <citation type="journal article" date="2023" name="Mol. Phylogenet. Evol.">
        <title>Genome-scale phylogeny and comparative genomics of the fungal order Sordariales.</title>
        <authorList>
            <person name="Hensen N."/>
            <person name="Bonometti L."/>
            <person name="Westerberg I."/>
            <person name="Brannstrom I.O."/>
            <person name="Guillou S."/>
            <person name="Cros-Aarteil S."/>
            <person name="Calhoun S."/>
            <person name="Haridas S."/>
            <person name="Kuo A."/>
            <person name="Mondo S."/>
            <person name="Pangilinan J."/>
            <person name="Riley R."/>
            <person name="LaButti K."/>
            <person name="Andreopoulos B."/>
            <person name="Lipzen A."/>
            <person name="Chen C."/>
            <person name="Yan M."/>
            <person name="Daum C."/>
            <person name="Ng V."/>
            <person name="Clum A."/>
            <person name="Steindorff A."/>
            <person name="Ohm R.A."/>
            <person name="Martin F."/>
            <person name="Silar P."/>
            <person name="Natvig D.O."/>
            <person name="Lalanne C."/>
            <person name="Gautier V."/>
            <person name="Ament-Velasquez S.L."/>
            <person name="Kruys A."/>
            <person name="Hutchinson M.I."/>
            <person name="Powell A.J."/>
            <person name="Barry K."/>
            <person name="Miller A.N."/>
            <person name="Grigoriev I.V."/>
            <person name="Debuchy R."/>
            <person name="Gladieux P."/>
            <person name="Hiltunen Thoren M."/>
            <person name="Johannesson H."/>
        </authorList>
    </citation>
    <scope>NUCLEOTIDE SEQUENCE</scope>
    <source>
        <strain evidence="2">CBS 560.94</strain>
    </source>
</reference>
<proteinExistence type="predicted"/>
<feature type="region of interest" description="Disordered" evidence="1">
    <location>
        <begin position="574"/>
        <end position="604"/>
    </location>
</feature>
<accession>A0AAE0JN08</accession>
<gene>
    <name evidence="2" type="ORF">B0H65DRAFT_17669</name>
</gene>
<protein>
    <submittedName>
        <fullName evidence="2">Uncharacterized protein</fullName>
    </submittedName>
</protein>
<dbReference type="GeneID" id="87858603"/>
<evidence type="ECO:0000313" key="3">
    <source>
        <dbReference type="Proteomes" id="UP001278500"/>
    </source>
</evidence>
<evidence type="ECO:0000256" key="1">
    <source>
        <dbReference type="SAM" id="MobiDB-lite"/>
    </source>
</evidence>
<dbReference type="RefSeq" id="XP_062685947.1">
    <property type="nucleotide sequence ID" value="XM_062821449.1"/>
</dbReference>
<organism evidence="2 3">
    <name type="scientific">Neurospora tetraspora</name>
    <dbReference type="NCBI Taxonomy" id="94610"/>
    <lineage>
        <taxon>Eukaryota</taxon>
        <taxon>Fungi</taxon>
        <taxon>Dikarya</taxon>
        <taxon>Ascomycota</taxon>
        <taxon>Pezizomycotina</taxon>
        <taxon>Sordariomycetes</taxon>
        <taxon>Sordariomycetidae</taxon>
        <taxon>Sordariales</taxon>
        <taxon>Sordariaceae</taxon>
        <taxon>Neurospora</taxon>
    </lineage>
</organism>
<dbReference type="EMBL" id="JAUEPP010000001">
    <property type="protein sequence ID" value="KAK3354569.1"/>
    <property type="molecule type" value="Genomic_DNA"/>
</dbReference>
<comment type="caution">
    <text evidence="2">The sequence shown here is derived from an EMBL/GenBank/DDBJ whole genome shotgun (WGS) entry which is preliminary data.</text>
</comment>
<feature type="region of interest" description="Disordered" evidence="1">
    <location>
        <begin position="82"/>
        <end position="150"/>
    </location>
</feature>
<evidence type="ECO:0000313" key="2">
    <source>
        <dbReference type="EMBL" id="KAK3354569.1"/>
    </source>
</evidence>
<feature type="compositionally biased region" description="Polar residues" evidence="1">
    <location>
        <begin position="107"/>
        <end position="120"/>
    </location>
</feature>
<feature type="compositionally biased region" description="Basic and acidic residues" evidence="1">
    <location>
        <begin position="383"/>
        <end position="395"/>
    </location>
</feature>
<sequence>MQLKMTPEPVKSTATASQAPPRRVPAIEVHSASQHEEKSNTMAIPVYNPPSPDMLQPRHARHARLMASEIKLQEWLRAQSALAAATSPDHKPTTTETEDTTKPSKPATFNTVGTLHNPNATAPIHPPTRRPRTRRFNGLQSPPGHHGYGPFPNSLLSALPVAEAEISPPPTKTTLPHYSPLQQNLDRAVSPFADAEKSQATVMSLPTIRAGNLPAPSTAALSTLSDLKDNTSTTGDDDSSAGDDILLASTFSVKSLTSLASYPNPMQKKAQNTLALAKARTAHYGINRPDTPSSLLSKPSVTGRNQSAVPYGTTSAAIGTPQPLTAGPPGQRPYKPSTAESTYRILRSYDDEKAPLRTPPGFSSMENDPGARGNPAVQSLSSRKAELHGPGDRLHSVSGPTPVDDRIKAARAACIEDTEEIFQQRFGNNNYLPSKILPNKVPILDTLPLDKAMHYFRDGLPSNYSGQTSILDDHWYERYPLQSRAVSWNQSPEEEAWRREKTNRIFYSGVRLLEKKASELLPISAARTSGSKVGVIGGERREPNSNDEKECGDPLVTMALVSLLACKQGSKLNDPQNPFPSDWSKADPAWIDTSEDGNKSFFTTKPEPVKKKVARRVTRRGY</sequence>